<accession>A0ACB8BM95</accession>
<protein>
    <submittedName>
        <fullName evidence="1">RCC1/BLIP-II</fullName>
    </submittedName>
</protein>
<comment type="caution">
    <text evidence="1">The sequence shown here is derived from an EMBL/GenBank/DDBJ whole genome shotgun (WGS) entry which is preliminary data.</text>
</comment>
<dbReference type="EMBL" id="MU266379">
    <property type="protein sequence ID" value="KAH7926621.1"/>
    <property type="molecule type" value="Genomic_DNA"/>
</dbReference>
<gene>
    <name evidence="1" type="ORF">BV22DRAFT_1062407</name>
</gene>
<evidence type="ECO:0000313" key="1">
    <source>
        <dbReference type="EMBL" id="KAH7926621.1"/>
    </source>
</evidence>
<name>A0ACB8BM95_9AGAM</name>
<dbReference type="Proteomes" id="UP000790709">
    <property type="component" value="Unassembled WGS sequence"/>
</dbReference>
<organism evidence="1 2">
    <name type="scientific">Leucogyrophana mollusca</name>
    <dbReference type="NCBI Taxonomy" id="85980"/>
    <lineage>
        <taxon>Eukaryota</taxon>
        <taxon>Fungi</taxon>
        <taxon>Dikarya</taxon>
        <taxon>Basidiomycota</taxon>
        <taxon>Agaricomycotina</taxon>
        <taxon>Agaricomycetes</taxon>
        <taxon>Agaricomycetidae</taxon>
        <taxon>Boletales</taxon>
        <taxon>Boletales incertae sedis</taxon>
        <taxon>Leucogyrophana</taxon>
    </lineage>
</organism>
<proteinExistence type="predicted"/>
<reference evidence="1" key="1">
    <citation type="journal article" date="2021" name="New Phytol.">
        <title>Evolutionary innovations through gain and loss of genes in the ectomycorrhizal Boletales.</title>
        <authorList>
            <person name="Wu G."/>
            <person name="Miyauchi S."/>
            <person name="Morin E."/>
            <person name="Kuo A."/>
            <person name="Drula E."/>
            <person name="Varga T."/>
            <person name="Kohler A."/>
            <person name="Feng B."/>
            <person name="Cao Y."/>
            <person name="Lipzen A."/>
            <person name="Daum C."/>
            <person name="Hundley H."/>
            <person name="Pangilinan J."/>
            <person name="Johnson J."/>
            <person name="Barry K."/>
            <person name="LaButti K."/>
            <person name="Ng V."/>
            <person name="Ahrendt S."/>
            <person name="Min B."/>
            <person name="Choi I.G."/>
            <person name="Park H."/>
            <person name="Plett J.M."/>
            <person name="Magnuson J."/>
            <person name="Spatafora J.W."/>
            <person name="Nagy L.G."/>
            <person name="Henrissat B."/>
            <person name="Grigoriev I.V."/>
            <person name="Yang Z.L."/>
            <person name="Xu J."/>
            <person name="Martin F.M."/>
        </authorList>
    </citation>
    <scope>NUCLEOTIDE SEQUENCE</scope>
    <source>
        <strain evidence="1">KUC20120723A-06</strain>
    </source>
</reference>
<sequence>MFRRAAVKSHHLRRLYSQALQAERVSRTFRGRPLVVASSTVVAAGLLWYSTDNTVHNDADNAPAAEAAILKAREDLSTGVTEDGNITAVVWGSNKSNLISPQAPGVERVQLPSAGNWLQGVALRDLALHESHAACVDARGDVYQWGDGFFGSSPASSSDAREPKLTLRGKNIISLQLTDSRVFALSASGKVYVFAANSTAQKLPTAKPTPSSTPWWGTGWVWGEEEAAIDFTEITPQHKFAWGEKFVSISAGRDHLLALTSTGRTFSHPINKNANSHGQLGYRKFDIPAPPSSTLITSPPRLAVELLPKSIVDPFAKASPFSRAAVPTVAPTVSDNLQSINDQHIRFSDSFIEIPSLKGINVTQVAAGNRSSYVNTDVGRVLGWGANEFGQIGLGGNVTLDTITVPTEIVLSRNIPASMRTKCLHIYTGGDLTCFVAERTGHEALTFVDVLTCGNGQWGGLGNNLFSNAQGNLVRARNISGRREYNEQTQALMPILPHAISVSPTGHVLLTLDTQSHAGVGGAGRDLVVWGLNHDYQLGTGRRTSLAVPTTLEKADGSRFMLTRRTSPVKDLAGKLWKKNVEVEQCAVAGYGNSVVYWRIV</sequence>
<keyword evidence="2" id="KW-1185">Reference proteome</keyword>
<evidence type="ECO:0000313" key="2">
    <source>
        <dbReference type="Proteomes" id="UP000790709"/>
    </source>
</evidence>